<dbReference type="Proteomes" id="UP000003688">
    <property type="component" value="Unassembled WGS sequence"/>
</dbReference>
<dbReference type="InterPro" id="IPR055259">
    <property type="entry name" value="YkvP/CgeB_Glyco_trans-like"/>
</dbReference>
<protein>
    <recommendedName>
        <fullName evidence="2">Spore protein YkvP/CgeB glycosyl transferase-like domain-containing protein</fullName>
    </recommendedName>
</protein>
<proteinExistence type="predicted"/>
<evidence type="ECO:0000259" key="2">
    <source>
        <dbReference type="Pfam" id="PF13524"/>
    </source>
</evidence>
<dbReference type="AlphaFoldDB" id="B9XGQ9"/>
<name>B9XGQ9_PEDPL</name>
<dbReference type="EMBL" id="ABOX02000012">
    <property type="protein sequence ID" value="EEF61110.1"/>
    <property type="molecule type" value="Genomic_DNA"/>
</dbReference>
<dbReference type="SUPFAM" id="SSF53756">
    <property type="entry name" value="UDP-Glycosyltransferase/glycogen phosphorylase"/>
    <property type="match status" value="1"/>
</dbReference>
<keyword evidence="4" id="KW-1185">Reference proteome</keyword>
<dbReference type="STRING" id="320771.Cflav_PD3827"/>
<evidence type="ECO:0000256" key="1">
    <source>
        <dbReference type="SAM" id="MobiDB-lite"/>
    </source>
</evidence>
<dbReference type="Pfam" id="PF13524">
    <property type="entry name" value="Glyco_trans_1_2"/>
    <property type="match status" value="1"/>
</dbReference>
<dbReference type="RefSeq" id="WP_007415005.1">
    <property type="nucleotide sequence ID" value="NZ_ABOX02000012.1"/>
</dbReference>
<comment type="caution">
    <text evidence="3">The sequence shown here is derived from an EMBL/GenBank/DDBJ whole genome shotgun (WGS) entry which is preliminary data.</text>
</comment>
<accession>B9XGQ9</accession>
<organism evidence="3 4">
    <name type="scientific">Pedosphaera parvula (strain Ellin514)</name>
    <dbReference type="NCBI Taxonomy" id="320771"/>
    <lineage>
        <taxon>Bacteria</taxon>
        <taxon>Pseudomonadati</taxon>
        <taxon>Verrucomicrobiota</taxon>
        <taxon>Pedosphaerae</taxon>
        <taxon>Pedosphaerales</taxon>
        <taxon>Pedosphaeraceae</taxon>
        <taxon>Pedosphaera</taxon>
    </lineage>
</organism>
<evidence type="ECO:0000313" key="3">
    <source>
        <dbReference type="EMBL" id="EEF61110.1"/>
    </source>
</evidence>
<evidence type="ECO:0000313" key="4">
    <source>
        <dbReference type="Proteomes" id="UP000003688"/>
    </source>
</evidence>
<reference evidence="3 4" key="1">
    <citation type="journal article" date="2011" name="J. Bacteriol.">
        <title>Genome sequence of 'Pedosphaera parvula' Ellin514, an aerobic Verrucomicrobial isolate from pasture soil.</title>
        <authorList>
            <person name="Kant R."/>
            <person name="van Passel M.W."/>
            <person name="Sangwan P."/>
            <person name="Palva A."/>
            <person name="Lucas S."/>
            <person name="Copeland A."/>
            <person name="Lapidus A."/>
            <person name="Glavina Del Rio T."/>
            <person name="Dalin E."/>
            <person name="Tice H."/>
            <person name="Bruce D."/>
            <person name="Goodwin L."/>
            <person name="Pitluck S."/>
            <person name="Chertkov O."/>
            <person name="Larimer F.W."/>
            <person name="Land M.L."/>
            <person name="Hauser L."/>
            <person name="Brettin T.S."/>
            <person name="Detter J.C."/>
            <person name="Han S."/>
            <person name="de Vos W.M."/>
            <person name="Janssen P.H."/>
            <person name="Smidt H."/>
        </authorList>
    </citation>
    <scope>NUCLEOTIDE SEQUENCE [LARGE SCALE GENOMIC DNA]</scope>
    <source>
        <strain evidence="3 4">Ellin514</strain>
    </source>
</reference>
<sequence>MSSVSGTVMNETVTTANHSESARNSVRKLSTRSNARLKNGHGKVGARITRLSELSQIRPLRIVILGLSITSSWGNGHATTYRSLIRELAARGHQVLFLERNVEWYASNRDLPNPPYCKTALYQNITELKRRFTNDIREADCVMLGSYVQEGAMIGKWVTKLAGGITAFYDIDTPVTLSRLGNSDLDYLSKALIPRYHLYLSFSGGPMLEKIEEKFGSPMARPLYCSVDPDLYFPESSSARWDLAYMGTYSEDRQPALESLLIKPARQWREGRFVVAGPQFPGTIEWPRNVKRIAHLPPGKHRSFYNAQKFALNVTRTRMVEAGFSPSVRLFEAAACGTPIISDYWNGLSTVFAVGKELLVAKSDNETLQYLLDLPECERLQIGERARRRVLAEHTAAHRARALEGYIQQLVSKPKQLEDHS</sequence>
<feature type="compositionally biased region" description="Polar residues" evidence="1">
    <location>
        <begin position="1"/>
        <end position="24"/>
    </location>
</feature>
<feature type="region of interest" description="Disordered" evidence="1">
    <location>
        <begin position="1"/>
        <end position="42"/>
    </location>
</feature>
<feature type="domain" description="Spore protein YkvP/CgeB glycosyl transferase-like" evidence="2">
    <location>
        <begin position="259"/>
        <end position="404"/>
    </location>
</feature>
<gene>
    <name evidence="3" type="ORF">Cflav_PD3827</name>
</gene>
<dbReference type="Gene3D" id="3.40.50.2000">
    <property type="entry name" value="Glycogen Phosphorylase B"/>
    <property type="match status" value="1"/>
</dbReference>